<keyword evidence="3" id="KW-1185">Reference proteome</keyword>
<organism evidence="2 3">
    <name type="scientific">Kipferlia bialata</name>
    <dbReference type="NCBI Taxonomy" id="797122"/>
    <lineage>
        <taxon>Eukaryota</taxon>
        <taxon>Metamonada</taxon>
        <taxon>Carpediemonas-like organisms</taxon>
        <taxon>Kipferlia</taxon>
    </lineage>
</organism>
<comment type="caution">
    <text evidence="2">The sequence shown here is derived from an EMBL/GenBank/DDBJ whole genome shotgun (WGS) entry which is preliminary data.</text>
</comment>
<feature type="non-terminal residue" evidence="2">
    <location>
        <position position="1"/>
    </location>
</feature>
<dbReference type="AlphaFoldDB" id="A0A9K3D7Q0"/>
<evidence type="ECO:0000313" key="2">
    <source>
        <dbReference type="EMBL" id="GIQ90451.1"/>
    </source>
</evidence>
<gene>
    <name evidence="2" type="ORF">KIPB_013252</name>
</gene>
<sequence>ERERLSNLTRQHEAQVRSLSKTQEETDEELQVLRSSVSLISGNVGQVSDTINGFRSKVAGELDTARATFSRTLSDTVRSTEAMIKTTVGQGQTFCQTALTDAQTLSKEGEERRQEMDKSLQQLAINNEEIKSASIEGFSL</sequence>
<proteinExistence type="predicted"/>
<reference evidence="2 3" key="1">
    <citation type="journal article" date="2018" name="PLoS ONE">
        <title>The draft genome of Kipferlia bialata reveals reductive genome evolution in fornicate parasites.</title>
        <authorList>
            <person name="Tanifuji G."/>
            <person name="Takabayashi S."/>
            <person name="Kume K."/>
            <person name="Takagi M."/>
            <person name="Nakayama T."/>
            <person name="Kamikawa R."/>
            <person name="Inagaki Y."/>
            <person name="Hashimoto T."/>
        </authorList>
    </citation>
    <scope>NUCLEOTIDE SEQUENCE [LARGE SCALE GENOMIC DNA]</scope>
    <source>
        <strain evidence="2">NY0173</strain>
    </source>
</reference>
<accession>A0A9K3D7Q0</accession>
<evidence type="ECO:0000256" key="1">
    <source>
        <dbReference type="SAM" id="MobiDB-lite"/>
    </source>
</evidence>
<dbReference type="EMBL" id="BDIP01006199">
    <property type="protein sequence ID" value="GIQ90451.1"/>
    <property type="molecule type" value="Genomic_DNA"/>
</dbReference>
<feature type="compositionally biased region" description="Basic and acidic residues" evidence="1">
    <location>
        <begin position="1"/>
        <end position="15"/>
    </location>
</feature>
<dbReference type="Proteomes" id="UP000265618">
    <property type="component" value="Unassembled WGS sequence"/>
</dbReference>
<feature type="non-terminal residue" evidence="2">
    <location>
        <position position="140"/>
    </location>
</feature>
<name>A0A9K3D7Q0_9EUKA</name>
<feature type="region of interest" description="Disordered" evidence="1">
    <location>
        <begin position="1"/>
        <end position="26"/>
    </location>
</feature>
<protein>
    <submittedName>
        <fullName evidence="2">Uncharacterized protein</fullName>
    </submittedName>
</protein>
<evidence type="ECO:0000313" key="3">
    <source>
        <dbReference type="Proteomes" id="UP000265618"/>
    </source>
</evidence>